<dbReference type="InterPro" id="IPR024404">
    <property type="entry name" value="Lipid-bd_put"/>
</dbReference>
<dbReference type="Pfam" id="PF12888">
    <property type="entry name" value="Lipid_bd"/>
    <property type="match status" value="1"/>
</dbReference>
<dbReference type="PROSITE" id="PS51257">
    <property type="entry name" value="PROKAR_LIPOPROTEIN"/>
    <property type="match status" value="1"/>
</dbReference>
<dbReference type="RefSeq" id="WP_072836265.1">
    <property type="nucleotide sequence ID" value="NZ_FQUU01000014.1"/>
</dbReference>
<keyword evidence="2" id="KW-1185">Reference proteome</keyword>
<name>A0A1M5D5I8_9BACT</name>
<dbReference type="Proteomes" id="UP000184048">
    <property type="component" value="Unassembled WGS sequence"/>
</dbReference>
<organism evidence="1 2">
    <name type="scientific">Flavisolibacter ginsengisoli DSM 18119</name>
    <dbReference type="NCBI Taxonomy" id="1121884"/>
    <lineage>
        <taxon>Bacteria</taxon>
        <taxon>Pseudomonadati</taxon>
        <taxon>Bacteroidota</taxon>
        <taxon>Chitinophagia</taxon>
        <taxon>Chitinophagales</taxon>
        <taxon>Chitinophagaceae</taxon>
        <taxon>Flavisolibacter</taxon>
    </lineage>
</organism>
<keyword evidence="1" id="KW-0378">Hydrolase</keyword>
<accession>A0A1M5D5I8</accession>
<sequence length="158" mass="17536">MKKITFLSIIVVSLLASCKKDLPTIGGTAAQKLANEWWVTLDQGGTPLTPHLKILTYNTSANNDSIWIDDAHNIWDVKFKAKANFNDLTFSTTDSPNEIYPMTVTVTEGKILLNAGHSKSGNIVDSIHMKIQFSDDPVPGTIYDMNGTARTRFIEDEY</sequence>
<evidence type="ECO:0000313" key="2">
    <source>
        <dbReference type="Proteomes" id="UP000184048"/>
    </source>
</evidence>
<evidence type="ECO:0000313" key="1">
    <source>
        <dbReference type="EMBL" id="SHF62254.1"/>
    </source>
</evidence>
<dbReference type="STRING" id="1121884.SAMN02745131_03119"/>
<reference evidence="1 2" key="1">
    <citation type="submission" date="2016-11" db="EMBL/GenBank/DDBJ databases">
        <authorList>
            <person name="Jaros S."/>
            <person name="Januszkiewicz K."/>
            <person name="Wedrychowicz H."/>
        </authorList>
    </citation>
    <scope>NUCLEOTIDE SEQUENCE [LARGE SCALE GENOMIC DNA]</scope>
    <source>
        <strain evidence="1 2">DSM 18119</strain>
    </source>
</reference>
<dbReference type="InterPro" id="IPR038668">
    <property type="entry name" value="Lipid-bd_sf"/>
</dbReference>
<proteinExistence type="predicted"/>
<gene>
    <name evidence="1" type="ORF">SAMN02745131_03119</name>
</gene>
<dbReference type="OrthoDB" id="851990at2"/>
<protein>
    <submittedName>
        <fullName evidence="1">Lipid-binding putative hydrolase</fullName>
    </submittedName>
</protein>
<dbReference type="Gene3D" id="2.40.128.220">
    <property type="match status" value="1"/>
</dbReference>
<dbReference type="AlphaFoldDB" id="A0A1M5D5I8"/>
<dbReference type="EMBL" id="FQUU01000014">
    <property type="protein sequence ID" value="SHF62254.1"/>
    <property type="molecule type" value="Genomic_DNA"/>
</dbReference>
<dbReference type="GO" id="GO:0016787">
    <property type="term" value="F:hydrolase activity"/>
    <property type="evidence" value="ECO:0007669"/>
    <property type="project" value="UniProtKB-KW"/>
</dbReference>